<dbReference type="InterPro" id="IPR036179">
    <property type="entry name" value="Ig-like_dom_sf"/>
</dbReference>
<evidence type="ECO:0000256" key="4">
    <source>
        <dbReference type="ARBA" id="ARBA00023136"/>
    </source>
</evidence>
<proteinExistence type="inferred from homology"/>
<keyword evidence="3" id="KW-0217">Developmental protein</keyword>
<keyword evidence="12" id="KW-1185">Reference proteome</keyword>
<comment type="similarity">
    <text evidence="2">Belongs to the unc-5 family.</text>
</comment>
<dbReference type="SUPFAM" id="SSF48726">
    <property type="entry name" value="Immunoglobulin"/>
    <property type="match status" value="1"/>
</dbReference>
<dbReference type="FunFam" id="2.60.40.10:FF:000037">
    <property type="entry name" value="Unc-5 netrin receptor C"/>
    <property type="match status" value="1"/>
</dbReference>
<protein>
    <recommendedName>
        <fullName evidence="10">Netrin receptor UNC5A-D-like N-terminal domain-containing protein</fullName>
    </recommendedName>
</protein>
<evidence type="ECO:0000259" key="10">
    <source>
        <dbReference type="Pfam" id="PF25609"/>
    </source>
</evidence>
<dbReference type="EMBL" id="OV725077">
    <property type="protein sequence ID" value="CAH1390836.1"/>
    <property type="molecule type" value="Genomic_DNA"/>
</dbReference>
<evidence type="ECO:0000256" key="6">
    <source>
        <dbReference type="ARBA" id="ARBA00023170"/>
    </source>
</evidence>
<evidence type="ECO:0000256" key="3">
    <source>
        <dbReference type="ARBA" id="ARBA00022473"/>
    </source>
</evidence>
<evidence type="ECO:0000256" key="2">
    <source>
        <dbReference type="ARBA" id="ARBA00009844"/>
    </source>
</evidence>
<reference evidence="11" key="1">
    <citation type="submission" date="2022-01" db="EMBL/GenBank/DDBJ databases">
        <authorList>
            <person name="King R."/>
        </authorList>
    </citation>
    <scope>NUCLEOTIDE SEQUENCE</scope>
</reference>
<evidence type="ECO:0000256" key="8">
    <source>
        <dbReference type="ARBA" id="ARBA00023319"/>
    </source>
</evidence>
<comment type="subcellular location">
    <subcellularLocation>
        <location evidence="1">Membrane</location>
        <topology evidence="1">Single-pass type I membrane protein</topology>
    </subcellularLocation>
</comment>
<keyword evidence="8" id="KW-0393">Immunoglobulin domain</keyword>
<sequence>MMVKPDSATVCTSSEEHEALLSAIKFNALASFPTKSLFSSGVLIPNTELLDREIYDRDSYEEGMDRRTSQESAAIIILNCSLPFEESTTFQEPIWRLRRPNSFFVEEGYSGGEEEDGADEDSYPLEDSLHSPTIPSSEAHDGSQSVPLPVFLEEPTDTYIIKNKPATLQCRASHALQVYFKCNGGRVSENSVQQEFVDPQTGVRNVEASVNITRDDVEEYFGKDKFKCECIAWSSRGNIRSQPAVLDVAYCFTYPFEYFPPSKVPVRDHGTPLQPVCLIFSATPVIMKEMKKDLIHPH</sequence>
<feature type="domain" description="Netrin receptor UNC5A-D-like N-terminal" evidence="10">
    <location>
        <begin position="145"/>
        <end position="245"/>
    </location>
</feature>
<name>A0A9P0E338_NEZVI</name>
<accession>A0A9P0E338</accession>
<keyword evidence="4" id="KW-0472">Membrane</keyword>
<dbReference type="InterPro" id="IPR057755">
    <property type="entry name" value="UNC5A-D-like_N"/>
</dbReference>
<organism evidence="11 12">
    <name type="scientific">Nezara viridula</name>
    <name type="common">Southern green stink bug</name>
    <name type="synonym">Cimex viridulus</name>
    <dbReference type="NCBI Taxonomy" id="85310"/>
    <lineage>
        <taxon>Eukaryota</taxon>
        <taxon>Metazoa</taxon>
        <taxon>Ecdysozoa</taxon>
        <taxon>Arthropoda</taxon>
        <taxon>Hexapoda</taxon>
        <taxon>Insecta</taxon>
        <taxon>Pterygota</taxon>
        <taxon>Neoptera</taxon>
        <taxon>Paraneoptera</taxon>
        <taxon>Hemiptera</taxon>
        <taxon>Heteroptera</taxon>
        <taxon>Panheteroptera</taxon>
        <taxon>Pentatomomorpha</taxon>
        <taxon>Pentatomoidea</taxon>
        <taxon>Pentatomidae</taxon>
        <taxon>Pentatominae</taxon>
        <taxon>Nezara</taxon>
    </lineage>
</organism>
<gene>
    <name evidence="11" type="ORF">NEZAVI_LOCUS1965</name>
</gene>
<dbReference type="Pfam" id="PF25609">
    <property type="entry name" value="Unc5_NetrinR_N"/>
    <property type="match status" value="1"/>
</dbReference>
<keyword evidence="5" id="KW-1015">Disulfide bond</keyword>
<keyword evidence="7" id="KW-0325">Glycoprotein</keyword>
<evidence type="ECO:0000256" key="1">
    <source>
        <dbReference type="ARBA" id="ARBA00004479"/>
    </source>
</evidence>
<dbReference type="AlphaFoldDB" id="A0A9P0E338"/>
<evidence type="ECO:0000256" key="7">
    <source>
        <dbReference type="ARBA" id="ARBA00023180"/>
    </source>
</evidence>
<keyword evidence="6" id="KW-0675">Receptor</keyword>
<evidence type="ECO:0000313" key="11">
    <source>
        <dbReference type="EMBL" id="CAH1390836.1"/>
    </source>
</evidence>
<dbReference type="GO" id="GO:0016020">
    <property type="term" value="C:membrane"/>
    <property type="evidence" value="ECO:0007669"/>
    <property type="project" value="UniProtKB-SubCell"/>
</dbReference>
<evidence type="ECO:0000256" key="5">
    <source>
        <dbReference type="ARBA" id="ARBA00023157"/>
    </source>
</evidence>
<dbReference type="OrthoDB" id="5973910at2759"/>
<evidence type="ECO:0000313" key="12">
    <source>
        <dbReference type="Proteomes" id="UP001152798"/>
    </source>
</evidence>
<feature type="region of interest" description="Disordered" evidence="9">
    <location>
        <begin position="107"/>
        <end position="145"/>
    </location>
</feature>
<evidence type="ECO:0000256" key="9">
    <source>
        <dbReference type="SAM" id="MobiDB-lite"/>
    </source>
</evidence>
<feature type="compositionally biased region" description="Polar residues" evidence="9">
    <location>
        <begin position="130"/>
        <end position="145"/>
    </location>
</feature>
<dbReference type="Gene3D" id="2.60.40.10">
    <property type="entry name" value="Immunoglobulins"/>
    <property type="match status" value="1"/>
</dbReference>
<dbReference type="InterPro" id="IPR013783">
    <property type="entry name" value="Ig-like_fold"/>
</dbReference>
<feature type="compositionally biased region" description="Acidic residues" evidence="9">
    <location>
        <begin position="112"/>
        <end position="124"/>
    </location>
</feature>
<dbReference type="Proteomes" id="UP001152798">
    <property type="component" value="Chromosome 1"/>
</dbReference>